<keyword evidence="2" id="KW-1185">Reference proteome</keyword>
<name>A0A9P8Q7Z5_WICPI</name>
<sequence length="84" mass="9813">MELHENLVVVVVFWFFQNEPFFRDFFTVLRLGLFNNFNWSSIVVVQLSGSVDFQSWDLWSNWGGPWSNGTFSILFSNGGWLEGL</sequence>
<gene>
    <name evidence="1" type="ORF">WICPIJ_004469</name>
</gene>
<dbReference type="Proteomes" id="UP000774326">
    <property type="component" value="Unassembled WGS sequence"/>
</dbReference>
<reference evidence="1" key="2">
    <citation type="submission" date="2021-01" db="EMBL/GenBank/DDBJ databases">
        <authorList>
            <person name="Schikora-Tamarit M.A."/>
        </authorList>
    </citation>
    <scope>NUCLEOTIDE SEQUENCE</scope>
    <source>
        <strain evidence="1">CBS2887</strain>
    </source>
</reference>
<protein>
    <submittedName>
        <fullName evidence="1">Uncharacterized protein</fullName>
    </submittedName>
</protein>
<dbReference type="AlphaFoldDB" id="A0A9P8Q7Z5"/>
<proteinExistence type="predicted"/>
<dbReference type="EMBL" id="JAEUBG010002406">
    <property type="protein sequence ID" value="KAH3684579.1"/>
    <property type="molecule type" value="Genomic_DNA"/>
</dbReference>
<evidence type="ECO:0000313" key="2">
    <source>
        <dbReference type="Proteomes" id="UP000774326"/>
    </source>
</evidence>
<evidence type="ECO:0000313" key="1">
    <source>
        <dbReference type="EMBL" id="KAH3684579.1"/>
    </source>
</evidence>
<comment type="caution">
    <text evidence="1">The sequence shown here is derived from an EMBL/GenBank/DDBJ whole genome shotgun (WGS) entry which is preliminary data.</text>
</comment>
<organism evidence="1 2">
    <name type="scientific">Wickerhamomyces pijperi</name>
    <name type="common">Yeast</name>
    <name type="synonym">Pichia pijperi</name>
    <dbReference type="NCBI Taxonomy" id="599730"/>
    <lineage>
        <taxon>Eukaryota</taxon>
        <taxon>Fungi</taxon>
        <taxon>Dikarya</taxon>
        <taxon>Ascomycota</taxon>
        <taxon>Saccharomycotina</taxon>
        <taxon>Saccharomycetes</taxon>
        <taxon>Phaffomycetales</taxon>
        <taxon>Wickerhamomycetaceae</taxon>
        <taxon>Wickerhamomyces</taxon>
    </lineage>
</organism>
<reference evidence="1" key="1">
    <citation type="journal article" date="2021" name="Open Biol.">
        <title>Shared evolutionary footprints suggest mitochondrial oxidative damage underlies multiple complex I losses in fungi.</title>
        <authorList>
            <person name="Schikora-Tamarit M.A."/>
            <person name="Marcet-Houben M."/>
            <person name="Nosek J."/>
            <person name="Gabaldon T."/>
        </authorList>
    </citation>
    <scope>NUCLEOTIDE SEQUENCE</scope>
    <source>
        <strain evidence="1">CBS2887</strain>
    </source>
</reference>
<accession>A0A9P8Q7Z5</accession>